<keyword evidence="2" id="KW-1185">Reference proteome</keyword>
<accession>A0A7W7U027</accession>
<name>A0A7W7U027_9ACTN</name>
<dbReference type="Proteomes" id="UP000582643">
    <property type="component" value="Unassembled WGS sequence"/>
</dbReference>
<gene>
    <name evidence="1" type="ORF">GGE06_003416</name>
</gene>
<evidence type="ECO:0000313" key="2">
    <source>
        <dbReference type="Proteomes" id="UP000582643"/>
    </source>
</evidence>
<reference evidence="1 2" key="1">
    <citation type="submission" date="2020-08" db="EMBL/GenBank/DDBJ databases">
        <title>Genomic Encyclopedia of Type Strains, Phase III (KMG-III): the genomes of soil and plant-associated and newly described type strains.</title>
        <authorList>
            <person name="Whitman W."/>
        </authorList>
    </citation>
    <scope>NUCLEOTIDE SEQUENCE [LARGE SCALE GENOMIC DNA]</scope>
    <source>
        <strain evidence="1 2">SFB5A</strain>
    </source>
</reference>
<evidence type="ECO:0008006" key="3">
    <source>
        <dbReference type="Google" id="ProtNLM"/>
    </source>
</evidence>
<protein>
    <recommendedName>
        <fullName evidence="3">Regulatory protein</fullName>
    </recommendedName>
</protein>
<dbReference type="RefSeq" id="WP_184931160.1">
    <property type="nucleotide sequence ID" value="NZ_JACHJY010000004.1"/>
</dbReference>
<comment type="caution">
    <text evidence="1">The sequence shown here is derived from an EMBL/GenBank/DDBJ whole genome shotgun (WGS) entry which is preliminary data.</text>
</comment>
<evidence type="ECO:0000313" key="1">
    <source>
        <dbReference type="EMBL" id="MBB4982506.1"/>
    </source>
</evidence>
<proteinExistence type="predicted"/>
<organism evidence="1 2">
    <name type="scientific">Streptomyces nymphaeiformis</name>
    <dbReference type="NCBI Taxonomy" id="2663842"/>
    <lineage>
        <taxon>Bacteria</taxon>
        <taxon>Bacillati</taxon>
        <taxon>Actinomycetota</taxon>
        <taxon>Actinomycetes</taxon>
        <taxon>Kitasatosporales</taxon>
        <taxon>Streptomycetaceae</taxon>
        <taxon>Streptomyces</taxon>
    </lineage>
</organism>
<dbReference type="EMBL" id="JACHJY010000004">
    <property type="protein sequence ID" value="MBB4982506.1"/>
    <property type="molecule type" value="Genomic_DNA"/>
</dbReference>
<sequence length="135" mass="14115">MARIPVLVKPTDIYITGTGDTPKIKNPETGEIATDRDTGEVLHTVTVMQMSEGRAEILKITVPVSGVPAGLVPGVMVRPVDLIATPWARIFNGSLSDGVAYRVSRLELVQAPAMAAPAAPVETVSESAAAVKKVA</sequence>
<dbReference type="AlphaFoldDB" id="A0A7W7U027"/>